<dbReference type="Pfam" id="PF13641">
    <property type="entry name" value="Glyco_tranf_2_3"/>
    <property type="match status" value="1"/>
</dbReference>
<dbReference type="InterPro" id="IPR029044">
    <property type="entry name" value="Nucleotide-diphossugar_trans"/>
</dbReference>
<name>A0AA96YBT5_9CYAN</name>
<accession>A0AA96YBT5</accession>
<keyword evidence="1" id="KW-1133">Transmembrane helix</keyword>
<feature type="transmembrane region" description="Helical" evidence="1">
    <location>
        <begin position="347"/>
        <end position="368"/>
    </location>
</feature>
<gene>
    <name evidence="2" type="ORF">HNI00_12050</name>
</gene>
<dbReference type="CDD" id="cd06438">
    <property type="entry name" value="EpsO_like"/>
    <property type="match status" value="1"/>
</dbReference>
<dbReference type="Gene3D" id="3.90.550.10">
    <property type="entry name" value="Spore Coat Polysaccharide Biosynthesis Protein SpsA, Chain A"/>
    <property type="match status" value="1"/>
</dbReference>
<proteinExistence type="predicted"/>
<dbReference type="SUPFAM" id="SSF53448">
    <property type="entry name" value="Nucleotide-diphospho-sugar transferases"/>
    <property type="match status" value="1"/>
</dbReference>
<keyword evidence="1" id="KW-0472">Membrane</keyword>
<protein>
    <submittedName>
        <fullName evidence="2">Glycosyltransferase family 2 protein</fullName>
    </submittedName>
</protein>
<keyword evidence="1" id="KW-0812">Transmembrane</keyword>
<dbReference type="PANTHER" id="PTHR48090">
    <property type="entry name" value="UNDECAPRENYL-PHOSPHATE 4-DEOXY-4-FORMAMIDO-L-ARABINOSE TRANSFERASE-RELATED"/>
    <property type="match status" value="1"/>
</dbReference>
<organism evidence="2">
    <name type="scientific">Thermoleptolyngbya oregonensis NK1-22</name>
    <dbReference type="NCBI Taxonomy" id="2547457"/>
    <lineage>
        <taxon>Bacteria</taxon>
        <taxon>Bacillati</taxon>
        <taxon>Cyanobacteriota</taxon>
        <taxon>Cyanophyceae</taxon>
        <taxon>Oculatellales</taxon>
        <taxon>Oculatellaceae</taxon>
        <taxon>Thermoleptolyngbya</taxon>
    </lineage>
</organism>
<sequence>MVITDWVLLLLSGVVLIPCAVLLTECVMALRISRKSSDRLPRLYSEENSWSGIRSDVEAGDRSFRFMVLMPAHNEELGISDCLHHLIREVDSPEQVLVVADNCTDQTAAIARSFGVKVIERQDPDRLGKGYALDYGLRHLEAVRPEVVVLVDADCVARPGSIQRIAQLAFQENRPVQAVYLMQTPEAPSQRDLISALAFLFKNLVRPAGMAQLGLPCWLTGTGMAFPWSVIRQVSLSSGNLVEDMQMSVDLAIAGSAPLLCADAEIGGCLPSQRTSAKQQRTRWEHGHLQTLKTQVPRLLQAAIHQQRLDLLMLAIDLAVPPLALLVLIWTASVLVAIAGFAVGGTILPLMILALAGAFLLAAVLLGWYRFGRSLVPLSAILAVPFYILWKIPLYVTFLFRPQTKWIRTDRETLRTAED</sequence>
<dbReference type="PANTHER" id="PTHR48090:SF6">
    <property type="entry name" value="SLR5056 PROTEIN"/>
    <property type="match status" value="1"/>
</dbReference>
<dbReference type="EMBL" id="CP053540">
    <property type="protein sequence ID" value="WOB43805.1"/>
    <property type="molecule type" value="Genomic_DNA"/>
</dbReference>
<dbReference type="AlphaFoldDB" id="A0AA96YBT5"/>
<feature type="transmembrane region" description="Helical" evidence="1">
    <location>
        <begin position="375"/>
        <end position="396"/>
    </location>
</feature>
<evidence type="ECO:0000256" key="1">
    <source>
        <dbReference type="SAM" id="Phobius"/>
    </source>
</evidence>
<dbReference type="RefSeq" id="WP_420156206.1">
    <property type="nucleotide sequence ID" value="NZ_CP053540.1"/>
</dbReference>
<dbReference type="InterPro" id="IPR050256">
    <property type="entry name" value="Glycosyltransferase_2"/>
</dbReference>
<feature type="transmembrane region" description="Helical" evidence="1">
    <location>
        <begin position="311"/>
        <end position="341"/>
    </location>
</feature>
<dbReference type="KEGG" id="tog:HNI00_12050"/>
<evidence type="ECO:0000313" key="2">
    <source>
        <dbReference type="EMBL" id="WOB43805.1"/>
    </source>
</evidence>
<reference evidence="2" key="1">
    <citation type="submission" date="2020-05" db="EMBL/GenBank/DDBJ databases">
        <authorList>
            <person name="Zhu T."/>
            <person name="Keshari N."/>
            <person name="Lu X."/>
        </authorList>
    </citation>
    <scope>NUCLEOTIDE SEQUENCE</scope>
    <source>
        <strain evidence="2">NK1-22</strain>
    </source>
</reference>
<feature type="transmembrane region" description="Helical" evidence="1">
    <location>
        <begin position="6"/>
        <end position="30"/>
    </location>
</feature>